<dbReference type="PANTHER" id="PTHR43248:SF3">
    <property type="entry name" value="AB HYDROLASE-1 DOMAIN-CONTAINING PROTEIN"/>
    <property type="match status" value="1"/>
</dbReference>
<keyword evidence="2" id="KW-0378">Hydrolase</keyword>
<evidence type="ECO:0000259" key="3">
    <source>
        <dbReference type="Pfam" id="PF12697"/>
    </source>
</evidence>
<comment type="similarity">
    <text evidence="1">Belongs to the peptidase S33 family.</text>
</comment>
<organism evidence="4 5">
    <name type="scientific">Coccomyxa subellipsoidea</name>
    <dbReference type="NCBI Taxonomy" id="248742"/>
    <lineage>
        <taxon>Eukaryota</taxon>
        <taxon>Viridiplantae</taxon>
        <taxon>Chlorophyta</taxon>
        <taxon>core chlorophytes</taxon>
        <taxon>Trebouxiophyceae</taxon>
        <taxon>Trebouxiophyceae incertae sedis</taxon>
        <taxon>Coccomyxaceae</taxon>
        <taxon>Coccomyxa</taxon>
    </lineage>
</organism>
<evidence type="ECO:0000313" key="5">
    <source>
        <dbReference type="Proteomes" id="UP001491310"/>
    </source>
</evidence>
<evidence type="ECO:0000256" key="2">
    <source>
        <dbReference type="ARBA" id="ARBA00022801"/>
    </source>
</evidence>
<name>A0ABR2YZX2_9CHLO</name>
<proteinExistence type="inferred from homology"/>
<dbReference type="InterPro" id="IPR000073">
    <property type="entry name" value="AB_hydrolase_1"/>
</dbReference>
<dbReference type="Proteomes" id="UP001491310">
    <property type="component" value="Unassembled WGS sequence"/>
</dbReference>
<dbReference type="SUPFAM" id="SSF53474">
    <property type="entry name" value="alpha/beta-Hydrolases"/>
    <property type="match status" value="1"/>
</dbReference>
<comment type="caution">
    <text evidence="4">The sequence shown here is derived from an EMBL/GenBank/DDBJ whole genome shotgun (WGS) entry which is preliminary data.</text>
</comment>
<evidence type="ECO:0000256" key="1">
    <source>
        <dbReference type="ARBA" id="ARBA00010088"/>
    </source>
</evidence>
<reference evidence="4 5" key="1">
    <citation type="journal article" date="2024" name="Nat. Commun.">
        <title>Phylogenomics reveals the evolutionary origins of lichenization in chlorophyte algae.</title>
        <authorList>
            <person name="Puginier C."/>
            <person name="Libourel C."/>
            <person name="Otte J."/>
            <person name="Skaloud P."/>
            <person name="Haon M."/>
            <person name="Grisel S."/>
            <person name="Petersen M."/>
            <person name="Berrin J.G."/>
            <person name="Delaux P.M."/>
            <person name="Dal Grande F."/>
            <person name="Keller J."/>
        </authorList>
    </citation>
    <scope>NUCLEOTIDE SEQUENCE [LARGE SCALE GENOMIC DNA]</scope>
    <source>
        <strain evidence="4 5">SAG 216-7</strain>
    </source>
</reference>
<evidence type="ECO:0000313" key="4">
    <source>
        <dbReference type="EMBL" id="KAK9917204.1"/>
    </source>
</evidence>
<dbReference type="EMBL" id="JALJOT010000002">
    <property type="protein sequence ID" value="KAK9917204.1"/>
    <property type="molecule type" value="Genomic_DNA"/>
</dbReference>
<dbReference type="Gene3D" id="3.40.50.1820">
    <property type="entry name" value="alpha/beta hydrolase"/>
    <property type="match status" value="1"/>
</dbReference>
<sequence>MGCNYSLGSKMALLGRRGTALPQTWTLLSHHMQLLSDVEAGIFRGAATLAYETVCSKPQQTGSQPDKPTALVVHGLLGSGRNWRTFARNLANKAASTSGRPWKMVMVDQRNHGASAGLPLHPPHSIEAAAGDLTNLVQTELGGRVPKAMLGHSLGGKIVLEFLRQSSQEGHELPQQVWVLDSPVGRWTSNVLTDTDKVINEILNIPLPVPSRRWLYEYMTERGYSDAIQQWLGSNLTPTSGGFKWAFDISGAAAMFNSYKHKDYWDLLQHPPAGVEVHIVRAANSDRWSKKELSQLEALEQKNQAPGEGTVKVHVLPDAGHWLHVENPNGLLNIILPHLTDA</sequence>
<feature type="domain" description="AB hydrolase-1" evidence="3">
    <location>
        <begin position="71"/>
        <end position="328"/>
    </location>
</feature>
<dbReference type="Pfam" id="PF12697">
    <property type="entry name" value="Abhydrolase_6"/>
    <property type="match status" value="1"/>
</dbReference>
<dbReference type="InterPro" id="IPR029058">
    <property type="entry name" value="AB_hydrolase_fold"/>
</dbReference>
<accession>A0ABR2YZX2</accession>
<dbReference type="InterPro" id="IPR051601">
    <property type="entry name" value="Serine_prot/Carboxylest_S33"/>
</dbReference>
<gene>
    <name evidence="4" type="ORF">WJX75_001833</name>
</gene>
<dbReference type="PANTHER" id="PTHR43248">
    <property type="entry name" value="2-SUCCINYL-6-HYDROXY-2,4-CYCLOHEXADIENE-1-CARBOXYLATE SYNTHASE"/>
    <property type="match status" value="1"/>
</dbReference>
<protein>
    <recommendedName>
        <fullName evidence="3">AB hydrolase-1 domain-containing protein</fullName>
    </recommendedName>
</protein>
<keyword evidence="5" id="KW-1185">Reference proteome</keyword>